<evidence type="ECO:0000256" key="6">
    <source>
        <dbReference type="ARBA" id="ARBA00022449"/>
    </source>
</evidence>
<feature type="transmembrane region" description="Helical" evidence="13">
    <location>
        <begin position="423"/>
        <end position="442"/>
    </location>
</feature>
<dbReference type="EMBL" id="AAVL02000030">
    <property type="protein sequence ID" value="EDM51887.1"/>
    <property type="molecule type" value="Genomic_DNA"/>
</dbReference>
<dbReference type="Proteomes" id="UP000006000">
    <property type="component" value="Unassembled WGS sequence"/>
</dbReference>
<evidence type="ECO:0000256" key="8">
    <source>
        <dbReference type="ARBA" id="ARBA00022692"/>
    </source>
</evidence>
<accession>A5Z5B4</accession>
<evidence type="ECO:0000256" key="4">
    <source>
        <dbReference type="ARBA" id="ARBA00020268"/>
    </source>
</evidence>
<dbReference type="RefSeq" id="WP_005362241.1">
    <property type="nucleotide sequence ID" value="NZ_DS264282.1"/>
</dbReference>
<keyword evidence="5" id="KW-0813">Transport</keyword>
<dbReference type="AlphaFoldDB" id="A5Z5B4"/>
<comment type="caution">
    <text evidence="14">The sequence shown here is derived from an EMBL/GenBank/DDBJ whole genome shotgun (WGS) entry which is preliminary data.</text>
</comment>
<dbReference type="eggNOG" id="COG0534">
    <property type="taxonomic scope" value="Bacteria"/>
</dbReference>
<evidence type="ECO:0000256" key="5">
    <source>
        <dbReference type="ARBA" id="ARBA00022448"/>
    </source>
</evidence>
<comment type="function">
    <text evidence="1">Multidrug efflux pump.</text>
</comment>
<dbReference type="PANTHER" id="PTHR43298">
    <property type="entry name" value="MULTIDRUG RESISTANCE PROTEIN NORM-RELATED"/>
    <property type="match status" value="1"/>
</dbReference>
<keyword evidence="10" id="KW-0406">Ion transport</keyword>
<dbReference type="GO" id="GO:0006811">
    <property type="term" value="P:monoatomic ion transport"/>
    <property type="evidence" value="ECO:0007669"/>
    <property type="project" value="UniProtKB-KW"/>
</dbReference>
<dbReference type="CDD" id="cd13138">
    <property type="entry name" value="MATE_yoeA_like"/>
    <property type="match status" value="1"/>
</dbReference>
<dbReference type="InterPro" id="IPR050222">
    <property type="entry name" value="MATE_MdtK"/>
</dbReference>
<keyword evidence="8 13" id="KW-0812">Transmembrane</keyword>
<reference evidence="14 15" key="1">
    <citation type="submission" date="2007-03" db="EMBL/GenBank/DDBJ databases">
        <authorList>
            <person name="Fulton L."/>
            <person name="Clifton S."/>
            <person name="Fulton B."/>
            <person name="Xu J."/>
            <person name="Minx P."/>
            <person name="Pepin K.H."/>
            <person name="Johnson M."/>
            <person name="Thiruvilangam P."/>
            <person name="Bhonagiri V."/>
            <person name="Nash W.E."/>
            <person name="Mardis E.R."/>
            <person name="Wilson R.K."/>
        </authorList>
    </citation>
    <scope>NUCLEOTIDE SEQUENCE [LARGE SCALE GENOMIC DNA]</scope>
    <source>
        <strain evidence="14 15">ATCC 27560</strain>
    </source>
</reference>
<dbReference type="GO" id="GO:0005886">
    <property type="term" value="C:plasma membrane"/>
    <property type="evidence" value="ECO:0007669"/>
    <property type="project" value="UniProtKB-SubCell"/>
</dbReference>
<evidence type="ECO:0000313" key="15">
    <source>
        <dbReference type="Proteomes" id="UP000006000"/>
    </source>
</evidence>
<protein>
    <recommendedName>
        <fullName evidence="4">Probable multidrug resistance protein NorM</fullName>
    </recommendedName>
    <alternativeName>
        <fullName evidence="12">Multidrug-efflux transporter</fullName>
    </alternativeName>
</protein>
<comment type="similarity">
    <text evidence="3">Belongs to the multi antimicrobial extrusion (MATE) (TC 2.A.66.1) family.</text>
</comment>
<evidence type="ECO:0000256" key="10">
    <source>
        <dbReference type="ARBA" id="ARBA00023065"/>
    </source>
</evidence>
<reference evidence="14 15" key="2">
    <citation type="submission" date="2007-04" db="EMBL/GenBank/DDBJ databases">
        <title>Draft genome sequence of Eubacterium ventriosum (ATCC 27560).</title>
        <authorList>
            <person name="Sudarsanam P."/>
            <person name="Ley R."/>
            <person name="Guruge J."/>
            <person name="Turnbaugh P.J."/>
            <person name="Mahowald M."/>
            <person name="Liep D."/>
            <person name="Gordon J."/>
        </authorList>
    </citation>
    <scope>NUCLEOTIDE SEQUENCE [LARGE SCALE GENOMIC DNA]</scope>
    <source>
        <strain evidence="14 15">ATCC 27560</strain>
    </source>
</reference>
<evidence type="ECO:0000256" key="1">
    <source>
        <dbReference type="ARBA" id="ARBA00003408"/>
    </source>
</evidence>
<dbReference type="InterPro" id="IPR002528">
    <property type="entry name" value="MATE_fam"/>
</dbReference>
<feature type="transmembrane region" description="Helical" evidence="13">
    <location>
        <begin position="171"/>
        <end position="192"/>
    </location>
</feature>
<dbReference type="Pfam" id="PF01554">
    <property type="entry name" value="MatE"/>
    <property type="match status" value="2"/>
</dbReference>
<keyword evidence="9 13" id="KW-1133">Transmembrane helix</keyword>
<dbReference type="STRING" id="411463.EUBVEN_00894"/>
<evidence type="ECO:0000256" key="11">
    <source>
        <dbReference type="ARBA" id="ARBA00023136"/>
    </source>
</evidence>
<feature type="transmembrane region" description="Helical" evidence="13">
    <location>
        <begin position="198"/>
        <end position="219"/>
    </location>
</feature>
<feature type="transmembrane region" description="Helical" evidence="13">
    <location>
        <begin position="139"/>
        <end position="159"/>
    </location>
</feature>
<sequence>MSAQKNKQMDMLNGPLLKKILFFALPLAASSILQQLFNSADVAVVGRFAGSKSLAAVGGNTPVISLLINLFVGLSVGANVVIGNYIGQGKKEKVKESVHTVMAMAVICGVFLLIIGTVLARPILMAINTPDEVLPLAMLYLRIYFVGMPFVMVYNFGAAVLRSIGDTKRPLYALIVSGIINICLNLVLVIVFKLDVAGVAIATVIADCVSASLVTYFLMTGDEMVRFNPKKMSLKKEQVIKIIKIGAPAGLQGVVFSVSNVCIQSAINGFGTKAIAGSSAALNYEYFTYYVINAFNQTTVTFTSQNYGAKKLERCKKAFRLCLVWGMAITGIMSLIFVLFKEFFAGVYTADSQAIDYAVIRMVHVLLLELLTGTYEISGGAMRGMGYSLVPALLTVVGCCGFRVAWLYTVFKICPTFSMLMNVYPATWVITGALVMGAYLIIRKRVSDK</sequence>
<feature type="transmembrane region" description="Helical" evidence="13">
    <location>
        <begin position="389"/>
        <end position="411"/>
    </location>
</feature>
<feature type="transmembrane region" description="Helical" evidence="13">
    <location>
        <begin position="63"/>
        <end position="86"/>
    </location>
</feature>
<dbReference type="InterPro" id="IPR048279">
    <property type="entry name" value="MdtK-like"/>
</dbReference>
<comment type="subcellular location">
    <subcellularLocation>
        <location evidence="2">Cell membrane</location>
        <topology evidence="2">Multi-pass membrane protein</topology>
    </subcellularLocation>
</comment>
<evidence type="ECO:0000256" key="2">
    <source>
        <dbReference type="ARBA" id="ARBA00004651"/>
    </source>
</evidence>
<evidence type="ECO:0000313" key="14">
    <source>
        <dbReference type="EMBL" id="EDM51887.1"/>
    </source>
</evidence>
<dbReference type="GO" id="GO:0015297">
    <property type="term" value="F:antiporter activity"/>
    <property type="evidence" value="ECO:0007669"/>
    <property type="project" value="UniProtKB-KW"/>
</dbReference>
<evidence type="ECO:0000256" key="13">
    <source>
        <dbReference type="SAM" id="Phobius"/>
    </source>
</evidence>
<name>A5Z5B4_9FIRM</name>
<keyword evidence="7" id="KW-1003">Cell membrane</keyword>
<feature type="transmembrane region" description="Helical" evidence="13">
    <location>
        <begin position="98"/>
        <end position="119"/>
    </location>
</feature>
<gene>
    <name evidence="14" type="ORF">EUBVEN_00894</name>
</gene>
<proteinExistence type="inferred from homology"/>
<organism evidence="14 15">
    <name type="scientific">Eubacterium ventriosum ATCC 27560</name>
    <dbReference type="NCBI Taxonomy" id="411463"/>
    <lineage>
        <taxon>Bacteria</taxon>
        <taxon>Bacillati</taxon>
        <taxon>Bacillota</taxon>
        <taxon>Clostridia</taxon>
        <taxon>Eubacteriales</taxon>
        <taxon>Eubacteriaceae</taxon>
        <taxon>Eubacterium</taxon>
    </lineage>
</organism>
<dbReference type="PIRSF" id="PIRSF006603">
    <property type="entry name" value="DinF"/>
    <property type="match status" value="1"/>
</dbReference>
<dbReference type="HOGENOM" id="CLU_012893_5_0_9"/>
<dbReference type="PANTHER" id="PTHR43298:SF2">
    <property type="entry name" value="FMN_FAD EXPORTER YEEO-RELATED"/>
    <property type="match status" value="1"/>
</dbReference>
<dbReference type="NCBIfam" id="TIGR00797">
    <property type="entry name" value="matE"/>
    <property type="match status" value="1"/>
</dbReference>
<keyword evidence="11 13" id="KW-0472">Membrane</keyword>
<feature type="transmembrane region" description="Helical" evidence="13">
    <location>
        <begin position="318"/>
        <end position="339"/>
    </location>
</feature>
<evidence type="ECO:0000256" key="9">
    <source>
        <dbReference type="ARBA" id="ARBA00022989"/>
    </source>
</evidence>
<evidence type="ECO:0000256" key="3">
    <source>
        <dbReference type="ARBA" id="ARBA00010199"/>
    </source>
</evidence>
<keyword evidence="6" id="KW-0050">Antiport</keyword>
<evidence type="ECO:0000256" key="7">
    <source>
        <dbReference type="ARBA" id="ARBA00022475"/>
    </source>
</evidence>
<evidence type="ECO:0000256" key="12">
    <source>
        <dbReference type="ARBA" id="ARBA00031636"/>
    </source>
</evidence>
<dbReference type="GO" id="GO:0042910">
    <property type="term" value="F:xenobiotic transmembrane transporter activity"/>
    <property type="evidence" value="ECO:0007669"/>
    <property type="project" value="InterPro"/>
</dbReference>